<evidence type="ECO:0000313" key="3">
    <source>
        <dbReference type="EMBL" id="MBT1072867.1"/>
    </source>
</evidence>
<dbReference type="Gene3D" id="3.40.50.2300">
    <property type="match status" value="1"/>
</dbReference>
<dbReference type="InterPro" id="IPR011006">
    <property type="entry name" value="CheY-like_superfamily"/>
</dbReference>
<dbReference type="EMBL" id="JAHDYS010000014">
    <property type="protein sequence ID" value="MBT1072867.1"/>
    <property type="molecule type" value="Genomic_DNA"/>
</dbReference>
<dbReference type="SMART" id="SM00448">
    <property type="entry name" value="REC"/>
    <property type="match status" value="1"/>
</dbReference>
<dbReference type="CDD" id="cd17557">
    <property type="entry name" value="REC_Rcp-like"/>
    <property type="match status" value="1"/>
</dbReference>
<keyword evidence="1" id="KW-0597">Phosphoprotein</keyword>
<name>A0ABS5UB13_9BACT</name>
<keyword evidence="4" id="KW-1185">Reference proteome</keyword>
<dbReference type="PROSITE" id="PS50110">
    <property type="entry name" value="RESPONSE_REGULATORY"/>
    <property type="match status" value="1"/>
</dbReference>
<evidence type="ECO:0000313" key="4">
    <source>
        <dbReference type="Proteomes" id="UP000784128"/>
    </source>
</evidence>
<feature type="modified residue" description="4-aspartylphosphate" evidence="1">
    <location>
        <position position="66"/>
    </location>
</feature>
<dbReference type="InterPro" id="IPR052893">
    <property type="entry name" value="TCS_response_regulator"/>
</dbReference>
<evidence type="ECO:0000259" key="2">
    <source>
        <dbReference type="PROSITE" id="PS50110"/>
    </source>
</evidence>
<reference evidence="3 4" key="1">
    <citation type="submission" date="2021-05" db="EMBL/GenBank/DDBJ databases">
        <title>The draft genome of Geobacter chapellei DSM 13688.</title>
        <authorList>
            <person name="Xu Z."/>
            <person name="Masuda Y."/>
            <person name="Itoh H."/>
            <person name="Senoo K."/>
        </authorList>
    </citation>
    <scope>NUCLEOTIDE SEQUENCE [LARGE SCALE GENOMIC DNA]</scope>
    <source>
        <strain evidence="3 4">DSM 13688</strain>
    </source>
</reference>
<gene>
    <name evidence="3" type="ORF">KJB30_13810</name>
</gene>
<dbReference type="Pfam" id="PF00072">
    <property type="entry name" value="Response_reg"/>
    <property type="match status" value="1"/>
</dbReference>
<dbReference type="RefSeq" id="WP_214300328.1">
    <property type="nucleotide sequence ID" value="NZ_JAHDYS010000014.1"/>
</dbReference>
<dbReference type="Proteomes" id="UP000784128">
    <property type="component" value="Unassembled WGS sequence"/>
</dbReference>
<dbReference type="SUPFAM" id="SSF52172">
    <property type="entry name" value="CheY-like"/>
    <property type="match status" value="1"/>
</dbReference>
<evidence type="ECO:0000256" key="1">
    <source>
        <dbReference type="PROSITE-ProRule" id="PRU00169"/>
    </source>
</evidence>
<proteinExistence type="predicted"/>
<dbReference type="InterPro" id="IPR001789">
    <property type="entry name" value="Sig_transdc_resp-reg_receiver"/>
</dbReference>
<comment type="caution">
    <text evidence="3">The sequence shown here is derived from an EMBL/GenBank/DDBJ whole genome shotgun (WGS) entry which is preliminary data.</text>
</comment>
<accession>A0ABS5UB13</accession>
<feature type="domain" description="Response regulatory" evidence="2">
    <location>
        <begin position="5"/>
        <end position="133"/>
    </location>
</feature>
<protein>
    <submittedName>
        <fullName evidence="3">Response regulator</fullName>
    </submittedName>
</protein>
<dbReference type="PANTHER" id="PTHR44520:SF1">
    <property type="entry name" value="TWO-COMPONENT SYSTEM REGULATORY PROTEIN"/>
    <property type="match status" value="1"/>
</dbReference>
<dbReference type="PANTHER" id="PTHR44520">
    <property type="entry name" value="RESPONSE REGULATOR RCP1-RELATED"/>
    <property type="match status" value="1"/>
</dbReference>
<sequence>MSERRVLLVEDNPDDELLVMRAFKKAEFKNEMIVMRDGAAALDYLFGTGEHLGRDVNDVPAVVLLDLKLPKIDGLGVLRRIRGDERLKHLPVVILTSSREQEDVIRSYDLGANSYVRKPVSFDSFADAVRQLGLYWLVLNEAYP</sequence>
<organism evidence="3 4">
    <name type="scientific">Pelotalea chapellei</name>
    <dbReference type="NCBI Taxonomy" id="44671"/>
    <lineage>
        <taxon>Bacteria</taxon>
        <taxon>Pseudomonadati</taxon>
        <taxon>Thermodesulfobacteriota</taxon>
        <taxon>Desulfuromonadia</taxon>
        <taxon>Geobacterales</taxon>
        <taxon>Geobacteraceae</taxon>
        <taxon>Pelotalea</taxon>
    </lineage>
</organism>